<dbReference type="InterPro" id="IPR002678">
    <property type="entry name" value="DUF34/NIF3"/>
</dbReference>
<dbReference type="Pfam" id="PF01784">
    <property type="entry name" value="DUF34_NIF3"/>
    <property type="match status" value="1"/>
</dbReference>
<keyword evidence="6" id="KW-1185">Reference proteome</keyword>
<evidence type="ECO:0000256" key="1">
    <source>
        <dbReference type="ARBA" id="ARBA00006964"/>
    </source>
</evidence>
<gene>
    <name evidence="5" type="ORF">EIK76_02390</name>
</gene>
<comment type="caution">
    <text evidence="5">The sequence shown here is derived from an EMBL/GenBank/DDBJ whole genome shotgun (WGS) entry which is preliminary data.</text>
</comment>
<feature type="binding site" evidence="4">
    <location>
        <position position="104"/>
    </location>
    <ligand>
        <name>a divalent metal cation</name>
        <dbReference type="ChEBI" id="CHEBI:60240"/>
        <label>1</label>
    </ligand>
</feature>
<dbReference type="AlphaFoldDB" id="A0A3P3QNZ6"/>
<organism evidence="5 6">
    <name type="scientific">Rheinheimera mesophila</name>
    <dbReference type="NCBI Taxonomy" id="1547515"/>
    <lineage>
        <taxon>Bacteria</taxon>
        <taxon>Pseudomonadati</taxon>
        <taxon>Pseudomonadota</taxon>
        <taxon>Gammaproteobacteria</taxon>
        <taxon>Chromatiales</taxon>
        <taxon>Chromatiaceae</taxon>
        <taxon>Rheinheimera</taxon>
    </lineage>
</organism>
<protein>
    <recommendedName>
        <fullName evidence="2">GTP cyclohydrolase 1 type 2 homolog</fullName>
    </recommendedName>
</protein>
<comment type="similarity">
    <text evidence="1">Belongs to the GTP cyclohydrolase I type 2/NIF3 family.</text>
</comment>
<sequence>MSEISRQALVQLLEQELQTGMIKDYCPNGLQVEGKSQIKKIIAGVTASQALLDAAVAAGADAVMVHHGYFWKNEDYPITGMKKRRLQTLLKQDISLLAYHLPLDVHPVLGNNAQLALKLGLTQWQAVAGVSPAGVLMRGSLTTAMTSRQIADRLHLELNREPLLHAVLERPVTELAWCTGGGQSYIEQAYASGAELFISGEVSEQTIHSSRELGIDFIAAGHHATERYGIQALAEFVQQKTGVLCEFIDIDNPA</sequence>
<dbReference type="PANTHER" id="PTHR13799:SF14">
    <property type="entry name" value="GTP CYCLOHYDROLASE 1 TYPE 2 HOMOLOG"/>
    <property type="match status" value="1"/>
</dbReference>
<keyword evidence="3 4" id="KW-0479">Metal-binding</keyword>
<feature type="binding site" evidence="4">
    <location>
        <position position="67"/>
    </location>
    <ligand>
        <name>a divalent metal cation</name>
        <dbReference type="ChEBI" id="CHEBI:60240"/>
        <label>1</label>
    </ligand>
</feature>
<dbReference type="GO" id="GO:0005737">
    <property type="term" value="C:cytoplasm"/>
    <property type="evidence" value="ECO:0007669"/>
    <property type="project" value="TreeGrafter"/>
</dbReference>
<dbReference type="OrthoDB" id="9800881at2"/>
<feature type="binding site" evidence="4">
    <location>
        <position position="222"/>
    </location>
    <ligand>
        <name>a divalent metal cation</name>
        <dbReference type="ChEBI" id="CHEBI:60240"/>
        <label>1</label>
    </ligand>
</feature>
<evidence type="ECO:0000256" key="2">
    <source>
        <dbReference type="ARBA" id="ARBA00022112"/>
    </source>
</evidence>
<dbReference type="Gene3D" id="3.40.1390.30">
    <property type="entry name" value="NIF3 (NGG1p interacting factor 3)-like"/>
    <property type="match status" value="2"/>
</dbReference>
<dbReference type="SUPFAM" id="SSF102705">
    <property type="entry name" value="NIF3 (NGG1p interacting factor 3)-like"/>
    <property type="match status" value="1"/>
</dbReference>
<proteinExistence type="inferred from homology"/>
<accession>A0A3P3QNZ6</accession>
<dbReference type="Proteomes" id="UP000276260">
    <property type="component" value="Unassembled WGS sequence"/>
</dbReference>
<evidence type="ECO:0000313" key="5">
    <source>
        <dbReference type="EMBL" id="RRJ22956.1"/>
    </source>
</evidence>
<reference evidence="5 6" key="1">
    <citation type="submission" date="2018-11" db="EMBL/GenBank/DDBJ databases">
        <title>Draft genome analysis of Rheinheimera mesophila isolated from an industrial waste site.</title>
        <authorList>
            <person name="Yu Q."/>
            <person name="Qi Y."/>
            <person name="Zhang H."/>
            <person name="Lu Y."/>
            <person name="Pu J."/>
        </authorList>
    </citation>
    <scope>NUCLEOTIDE SEQUENCE [LARGE SCALE GENOMIC DNA]</scope>
    <source>
        <strain evidence="5 6">IITR13</strain>
    </source>
</reference>
<evidence type="ECO:0000256" key="4">
    <source>
        <dbReference type="PIRSR" id="PIRSR602678-1"/>
    </source>
</evidence>
<name>A0A3P3QNZ6_9GAMM</name>
<dbReference type="RefSeq" id="WP_046518739.1">
    <property type="nucleotide sequence ID" value="NZ_LAVS01000004.1"/>
</dbReference>
<evidence type="ECO:0000313" key="6">
    <source>
        <dbReference type="Proteomes" id="UP000276260"/>
    </source>
</evidence>
<dbReference type="NCBIfam" id="TIGR00486">
    <property type="entry name" value="YbgI_SA1388"/>
    <property type="match status" value="1"/>
</dbReference>
<dbReference type="PANTHER" id="PTHR13799">
    <property type="entry name" value="NGG1 INTERACTING FACTOR 3"/>
    <property type="match status" value="1"/>
</dbReference>
<dbReference type="FunFam" id="3.40.1390.30:FF:000002">
    <property type="entry name" value="Nif3-like dinuclear metal center protein"/>
    <property type="match status" value="1"/>
</dbReference>
<feature type="binding site" evidence="4">
    <location>
        <position position="226"/>
    </location>
    <ligand>
        <name>a divalent metal cation</name>
        <dbReference type="ChEBI" id="CHEBI:60240"/>
        <label>1</label>
    </ligand>
</feature>
<dbReference type="GO" id="GO:0046872">
    <property type="term" value="F:metal ion binding"/>
    <property type="evidence" value="ECO:0007669"/>
    <property type="project" value="UniProtKB-KW"/>
</dbReference>
<evidence type="ECO:0000256" key="3">
    <source>
        <dbReference type="ARBA" id="ARBA00022723"/>
    </source>
</evidence>
<dbReference type="InterPro" id="IPR036069">
    <property type="entry name" value="DUF34/NIF3_sf"/>
</dbReference>
<dbReference type="EMBL" id="RRCF01000001">
    <property type="protein sequence ID" value="RRJ22956.1"/>
    <property type="molecule type" value="Genomic_DNA"/>
</dbReference>
<feature type="binding site" evidence="4">
    <location>
        <position position="66"/>
    </location>
    <ligand>
        <name>a divalent metal cation</name>
        <dbReference type="ChEBI" id="CHEBI:60240"/>
        <label>1</label>
    </ligand>
</feature>